<sequence length="202" mass="21568">MASQKSNDGHQARTPKRERGKARVEALLSAATQVFAAKGFDAATMTEIAGAAGAPIGSLYQFFPTKTALARTLLERYGAHMSAHLSAIEQAVPTLSLDVIVARLLGLLTSLAEERRCAMALLDAKSVPPEQRQTLRKGLREGTARVLVAYAPELSASEAEVAAVVVVNAMRAMVHLGEERCAEQARAQWQAMLVAHLRGLPG</sequence>
<organism evidence="7 8">
    <name type="scientific">Larsenimonas suaedae</name>
    <dbReference type="NCBI Taxonomy" id="1851019"/>
    <lineage>
        <taxon>Bacteria</taxon>
        <taxon>Pseudomonadati</taxon>
        <taxon>Pseudomonadota</taxon>
        <taxon>Gammaproteobacteria</taxon>
        <taxon>Oceanospirillales</taxon>
        <taxon>Halomonadaceae</taxon>
        <taxon>Larsenimonas</taxon>
    </lineage>
</organism>
<dbReference type="PRINTS" id="PR00455">
    <property type="entry name" value="HTHTETR"/>
</dbReference>
<dbReference type="Pfam" id="PF00440">
    <property type="entry name" value="TetR_N"/>
    <property type="match status" value="1"/>
</dbReference>
<dbReference type="Gene3D" id="1.10.357.10">
    <property type="entry name" value="Tetracycline Repressor, domain 2"/>
    <property type="match status" value="1"/>
</dbReference>
<keyword evidence="2 4" id="KW-0238">DNA-binding</keyword>
<dbReference type="SUPFAM" id="SSF46689">
    <property type="entry name" value="Homeodomain-like"/>
    <property type="match status" value="1"/>
</dbReference>
<evidence type="ECO:0000259" key="6">
    <source>
        <dbReference type="PROSITE" id="PS50977"/>
    </source>
</evidence>
<dbReference type="PANTHER" id="PTHR47506">
    <property type="entry name" value="TRANSCRIPTIONAL REGULATORY PROTEIN"/>
    <property type="match status" value="1"/>
</dbReference>
<feature type="DNA-binding region" description="H-T-H motif" evidence="4">
    <location>
        <begin position="44"/>
        <end position="63"/>
    </location>
</feature>
<evidence type="ECO:0000313" key="8">
    <source>
        <dbReference type="Proteomes" id="UP001269375"/>
    </source>
</evidence>
<dbReference type="EMBL" id="JARWAO010000004">
    <property type="protein sequence ID" value="MDR5896313.1"/>
    <property type="molecule type" value="Genomic_DNA"/>
</dbReference>
<evidence type="ECO:0000256" key="1">
    <source>
        <dbReference type="ARBA" id="ARBA00023015"/>
    </source>
</evidence>
<reference evidence="7 8" key="1">
    <citation type="submission" date="2023-04" db="EMBL/GenBank/DDBJ databases">
        <title>A long-awaited taxogenomic arrangement of the family Halomonadaceae.</title>
        <authorList>
            <person name="De La Haba R."/>
            <person name="Chuvochina M."/>
            <person name="Wittouck S."/>
            <person name="Arahal D.R."/>
            <person name="Sanchez-Porro C."/>
            <person name="Hugenholtz P."/>
            <person name="Ventosa A."/>
        </authorList>
    </citation>
    <scope>NUCLEOTIDE SEQUENCE [LARGE SCALE GENOMIC DNA]</scope>
    <source>
        <strain evidence="7 8">DSM 22428</strain>
    </source>
</reference>
<proteinExistence type="predicted"/>
<evidence type="ECO:0000256" key="2">
    <source>
        <dbReference type="ARBA" id="ARBA00023125"/>
    </source>
</evidence>
<gene>
    <name evidence="7" type="ORF">QC825_09530</name>
</gene>
<feature type="region of interest" description="Disordered" evidence="5">
    <location>
        <begin position="1"/>
        <end position="21"/>
    </location>
</feature>
<feature type="domain" description="HTH tetR-type" evidence="6">
    <location>
        <begin position="21"/>
        <end position="81"/>
    </location>
</feature>
<dbReference type="Proteomes" id="UP001269375">
    <property type="component" value="Unassembled WGS sequence"/>
</dbReference>
<evidence type="ECO:0000256" key="4">
    <source>
        <dbReference type="PROSITE-ProRule" id="PRU00335"/>
    </source>
</evidence>
<dbReference type="PROSITE" id="PS50977">
    <property type="entry name" value="HTH_TETR_2"/>
    <property type="match status" value="1"/>
</dbReference>
<feature type="compositionally biased region" description="Basic and acidic residues" evidence="5">
    <location>
        <begin position="7"/>
        <end position="21"/>
    </location>
</feature>
<keyword evidence="3" id="KW-0804">Transcription</keyword>
<name>A0ABU1GWC8_9GAMM</name>
<evidence type="ECO:0000313" key="7">
    <source>
        <dbReference type="EMBL" id="MDR5896313.1"/>
    </source>
</evidence>
<dbReference type="PANTHER" id="PTHR47506:SF1">
    <property type="entry name" value="HTH-TYPE TRANSCRIPTIONAL REGULATOR YJDC"/>
    <property type="match status" value="1"/>
</dbReference>
<evidence type="ECO:0000256" key="3">
    <source>
        <dbReference type="ARBA" id="ARBA00023163"/>
    </source>
</evidence>
<protein>
    <submittedName>
        <fullName evidence="7">TetR/AcrR family transcriptional regulator</fullName>
    </submittedName>
</protein>
<dbReference type="InterPro" id="IPR009057">
    <property type="entry name" value="Homeodomain-like_sf"/>
</dbReference>
<dbReference type="InterPro" id="IPR001647">
    <property type="entry name" value="HTH_TetR"/>
</dbReference>
<comment type="caution">
    <text evidence="7">The sequence shown here is derived from an EMBL/GenBank/DDBJ whole genome shotgun (WGS) entry which is preliminary data.</text>
</comment>
<evidence type="ECO:0000256" key="5">
    <source>
        <dbReference type="SAM" id="MobiDB-lite"/>
    </source>
</evidence>
<dbReference type="RefSeq" id="WP_251594875.1">
    <property type="nucleotide sequence ID" value="NZ_JAMLJI010000004.1"/>
</dbReference>
<accession>A0ABU1GWC8</accession>
<keyword evidence="8" id="KW-1185">Reference proteome</keyword>
<keyword evidence="1" id="KW-0805">Transcription regulation</keyword>